<dbReference type="InterPro" id="IPR043504">
    <property type="entry name" value="Peptidase_S1_PA_chymotrypsin"/>
</dbReference>
<dbReference type="OrthoDB" id="17845at2759"/>
<dbReference type="EMBL" id="PKPP01003740">
    <property type="protein sequence ID" value="PWA67909.1"/>
    <property type="molecule type" value="Genomic_DNA"/>
</dbReference>
<dbReference type="GO" id="GO:0004252">
    <property type="term" value="F:serine-type endopeptidase activity"/>
    <property type="evidence" value="ECO:0007669"/>
    <property type="project" value="InterPro"/>
</dbReference>
<gene>
    <name evidence="3" type="ORF">CTI12_AA244940</name>
</gene>
<proteinExistence type="inferred from homology"/>
<dbReference type="AlphaFoldDB" id="A0A2U1N336"/>
<dbReference type="InterPro" id="IPR039245">
    <property type="entry name" value="TYSND1/DEG15"/>
</dbReference>
<comment type="similarity">
    <text evidence="1">Belongs to the peptidase S1C family.</text>
</comment>
<dbReference type="FunFam" id="2.40.10.10:FF:000096">
    <property type="entry name" value="Glyoxysomal processing protease glyoxysomal"/>
    <property type="match status" value="1"/>
</dbReference>
<protein>
    <submittedName>
        <fullName evidence="3">Peptidase S1C</fullName>
    </submittedName>
</protein>
<reference evidence="3 4" key="1">
    <citation type="journal article" date="2018" name="Mol. Plant">
        <title>The genome of Artemisia annua provides insight into the evolution of Asteraceae family and artemisinin biosynthesis.</title>
        <authorList>
            <person name="Shen Q."/>
            <person name="Zhang L."/>
            <person name="Liao Z."/>
            <person name="Wang S."/>
            <person name="Yan T."/>
            <person name="Shi P."/>
            <person name="Liu M."/>
            <person name="Fu X."/>
            <person name="Pan Q."/>
            <person name="Wang Y."/>
            <person name="Lv Z."/>
            <person name="Lu X."/>
            <person name="Zhang F."/>
            <person name="Jiang W."/>
            <person name="Ma Y."/>
            <person name="Chen M."/>
            <person name="Hao X."/>
            <person name="Li L."/>
            <person name="Tang Y."/>
            <person name="Lv G."/>
            <person name="Zhou Y."/>
            <person name="Sun X."/>
            <person name="Brodelius P.E."/>
            <person name="Rose J.K.C."/>
            <person name="Tang K."/>
        </authorList>
    </citation>
    <scope>NUCLEOTIDE SEQUENCE [LARGE SCALE GENOMIC DNA]</scope>
    <source>
        <strain evidence="4">cv. Huhao1</strain>
        <tissue evidence="3">Leaf</tissue>
    </source>
</reference>
<dbReference type="SUPFAM" id="SSF50494">
    <property type="entry name" value="Trypsin-like serine proteases"/>
    <property type="match status" value="1"/>
</dbReference>
<evidence type="ECO:0000313" key="3">
    <source>
        <dbReference type="EMBL" id="PWA67909.1"/>
    </source>
</evidence>
<dbReference type="STRING" id="35608.A0A2U1N336"/>
<dbReference type="PANTHER" id="PTHR21004">
    <property type="entry name" value="SERINE PROTEASE-RELATED"/>
    <property type="match status" value="1"/>
</dbReference>
<dbReference type="GO" id="GO:0005777">
    <property type="term" value="C:peroxisome"/>
    <property type="evidence" value="ECO:0007669"/>
    <property type="project" value="InterPro"/>
</dbReference>
<dbReference type="InterPro" id="IPR001940">
    <property type="entry name" value="Peptidase_S1C"/>
</dbReference>
<evidence type="ECO:0000256" key="1">
    <source>
        <dbReference type="ARBA" id="ARBA00010541"/>
    </source>
</evidence>
<dbReference type="GO" id="GO:0016485">
    <property type="term" value="P:protein processing"/>
    <property type="evidence" value="ECO:0007669"/>
    <property type="project" value="InterPro"/>
</dbReference>
<dbReference type="Gene3D" id="2.40.10.10">
    <property type="entry name" value="Trypsin-like serine proteases"/>
    <property type="match status" value="2"/>
</dbReference>
<organism evidence="3 4">
    <name type="scientific">Artemisia annua</name>
    <name type="common">Sweet wormwood</name>
    <dbReference type="NCBI Taxonomy" id="35608"/>
    <lineage>
        <taxon>Eukaryota</taxon>
        <taxon>Viridiplantae</taxon>
        <taxon>Streptophyta</taxon>
        <taxon>Embryophyta</taxon>
        <taxon>Tracheophyta</taxon>
        <taxon>Spermatophyta</taxon>
        <taxon>Magnoliopsida</taxon>
        <taxon>eudicotyledons</taxon>
        <taxon>Gunneridae</taxon>
        <taxon>Pentapetalae</taxon>
        <taxon>asterids</taxon>
        <taxon>campanulids</taxon>
        <taxon>Asterales</taxon>
        <taxon>Asteraceae</taxon>
        <taxon>Asteroideae</taxon>
        <taxon>Anthemideae</taxon>
        <taxon>Artemisiinae</taxon>
        <taxon>Artemisia</taxon>
    </lineage>
</organism>
<sequence length="571" mass="61712">MPICSSGKTTLSASGIILPSSCDVGLLAIPTSNEPISLVVTVASLIEPFLSPKYRDQMSQVKPELISGAQIDILLEGNAKASGSETLQWLPAELITLVDIPASSDSIQSLIGASAGSLEHSWEVGWSLASHNDGHQPYFDTTQKEGQGSTIKRLGEMLGEQSIDSSLMGKLATRIAVLKLSSRIVKSEIVGMLTRPLRQKGSGAEVQLVIPWEAIVTACDALILPNMKDSLKHGYKYPDARMLPPNTIEKAMSSICLITVGDGVWASGVLLNSHGLILTNAHLLEPWRFKKTAANETHKTVSNIFFAPSNEIGAWPPKKPEIFQSSSNKRNHQSIRVRVDYLDRWIWCDANVLYLSKGPLDIALLQLEFVPDKLQPIVMDFICPSPGSKVYVIGHGLFGPRCDLLPSACVGVVAKVVKAQKSIEETGQDFPAMIETTAAVHPGGSGGAILNSDGHMISLVTSNARHGGGTVIPYLNFSIPCASLEPVFNFSKDMKDLSILKDLDKPNEHLSSVWALMPPVSTNPRPEGDNIKDTKGSSFAKFIAEKQHLFKQTSPPDKMDPDCSKVVPSKL</sequence>
<dbReference type="PANTHER" id="PTHR21004:SF0">
    <property type="entry name" value="PEROXISOMAL LEADER PEPTIDE-PROCESSING PROTEASE"/>
    <property type="match status" value="1"/>
</dbReference>
<accession>A0A2U1N336</accession>
<name>A0A2U1N336_ARTAN</name>
<dbReference type="InterPro" id="IPR009003">
    <property type="entry name" value="Peptidase_S1_PA"/>
</dbReference>
<dbReference type="PRINTS" id="PR00834">
    <property type="entry name" value="PROTEASES2C"/>
</dbReference>
<dbReference type="Pfam" id="PF13365">
    <property type="entry name" value="Trypsin_2"/>
    <property type="match status" value="1"/>
</dbReference>
<evidence type="ECO:0000256" key="2">
    <source>
        <dbReference type="SAM" id="MobiDB-lite"/>
    </source>
</evidence>
<evidence type="ECO:0000313" key="4">
    <source>
        <dbReference type="Proteomes" id="UP000245207"/>
    </source>
</evidence>
<comment type="caution">
    <text evidence="3">The sequence shown here is derived from an EMBL/GenBank/DDBJ whole genome shotgun (WGS) entry which is preliminary data.</text>
</comment>
<keyword evidence="4" id="KW-1185">Reference proteome</keyword>
<dbReference type="Proteomes" id="UP000245207">
    <property type="component" value="Unassembled WGS sequence"/>
</dbReference>
<feature type="region of interest" description="Disordered" evidence="2">
    <location>
        <begin position="550"/>
        <end position="571"/>
    </location>
</feature>